<accession>A0A835SLP4</accession>
<protein>
    <submittedName>
        <fullName evidence="1">Uncharacterized protein</fullName>
    </submittedName>
</protein>
<dbReference type="EMBL" id="JAEHOC010000127">
    <property type="protein sequence ID" value="KAG2422271.1"/>
    <property type="molecule type" value="Genomic_DNA"/>
</dbReference>
<comment type="caution">
    <text evidence="1">The sequence shown here is derived from an EMBL/GenBank/DDBJ whole genome shotgun (WGS) entry which is preliminary data.</text>
</comment>
<dbReference type="Proteomes" id="UP000650467">
    <property type="component" value="Unassembled WGS sequence"/>
</dbReference>
<organism evidence="1 2">
    <name type="scientific">Chlamydomonas incerta</name>
    <dbReference type="NCBI Taxonomy" id="51695"/>
    <lineage>
        <taxon>Eukaryota</taxon>
        <taxon>Viridiplantae</taxon>
        <taxon>Chlorophyta</taxon>
        <taxon>core chlorophytes</taxon>
        <taxon>Chlorophyceae</taxon>
        <taxon>CS clade</taxon>
        <taxon>Chlamydomonadales</taxon>
        <taxon>Chlamydomonadaceae</taxon>
        <taxon>Chlamydomonas</taxon>
    </lineage>
</organism>
<name>A0A835SLP4_CHLIN</name>
<reference evidence="1" key="1">
    <citation type="journal article" date="2020" name="bioRxiv">
        <title>Comparative genomics of Chlamydomonas.</title>
        <authorList>
            <person name="Craig R.J."/>
            <person name="Hasan A.R."/>
            <person name="Ness R.W."/>
            <person name="Keightley P.D."/>
        </authorList>
    </citation>
    <scope>NUCLEOTIDE SEQUENCE</scope>
    <source>
        <strain evidence="1">SAG 7.73</strain>
    </source>
</reference>
<dbReference type="AlphaFoldDB" id="A0A835SLP4"/>
<gene>
    <name evidence="1" type="ORF">HXX76_016163</name>
</gene>
<evidence type="ECO:0000313" key="2">
    <source>
        <dbReference type="Proteomes" id="UP000650467"/>
    </source>
</evidence>
<dbReference type="OrthoDB" id="557915at2759"/>
<evidence type="ECO:0000313" key="1">
    <source>
        <dbReference type="EMBL" id="KAG2422271.1"/>
    </source>
</evidence>
<proteinExistence type="predicted"/>
<sequence>MAANNVAANAAAVAPGAPGAENAAGIAAVNNGPVFQANANASPLETVLLMGTGASAGYRFFNNSLAVIQLEQRMAHHLAGNADALARHARVFATLRNMVYQMSDLYPDMLMRDGLVAMEGKYNFAEGQRAALNVVVVDKSKDLILTKNKLTALDRQLQLSQERLNAVTKYSRDLETYWATRQHQIAVVDTVTTRMAVALGAFASLLSHMSGVDIACILSDPSVVDNMVRVAACYMYRLNPAHAVVGSLRLLLKNTTISSAPRDYLCARMPLYGSTLTDEGMMQAYNFVNMINHCVREGENVVKHLTLTAAAVSPQVTAPPGPVAAPAGNQLAAATTVIKQEPAKA</sequence>
<keyword evidence="2" id="KW-1185">Reference proteome</keyword>